<dbReference type="InterPro" id="IPR037278">
    <property type="entry name" value="ARFGAP/RecO"/>
</dbReference>
<dbReference type="Pfam" id="PF02565">
    <property type="entry name" value="RecO_C"/>
    <property type="match status" value="1"/>
</dbReference>
<evidence type="ECO:0000256" key="6">
    <source>
        <dbReference type="ARBA" id="ARBA00033409"/>
    </source>
</evidence>
<name>A0A831ZY97_9BACT</name>
<dbReference type="SUPFAM" id="SSF50249">
    <property type="entry name" value="Nucleic acid-binding proteins"/>
    <property type="match status" value="1"/>
</dbReference>
<dbReference type="EMBL" id="DSTK01000005">
    <property type="protein sequence ID" value="HFK95835.1"/>
    <property type="molecule type" value="Genomic_DNA"/>
</dbReference>
<evidence type="ECO:0000313" key="9">
    <source>
        <dbReference type="EMBL" id="HFK95835.1"/>
    </source>
</evidence>
<evidence type="ECO:0000259" key="8">
    <source>
        <dbReference type="Pfam" id="PF11967"/>
    </source>
</evidence>
<dbReference type="Pfam" id="PF11967">
    <property type="entry name" value="RecO_N"/>
    <property type="match status" value="1"/>
</dbReference>
<dbReference type="PANTHER" id="PTHR33991">
    <property type="entry name" value="DNA REPAIR PROTEIN RECO"/>
    <property type="match status" value="1"/>
</dbReference>
<dbReference type="HAMAP" id="MF_00201">
    <property type="entry name" value="RecO"/>
    <property type="match status" value="1"/>
</dbReference>
<organism evidence="9">
    <name type="scientific">Desulfacinum infernum</name>
    <dbReference type="NCBI Taxonomy" id="35837"/>
    <lineage>
        <taxon>Bacteria</taxon>
        <taxon>Pseudomonadati</taxon>
        <taxon>Thermodesulfobacteriota</taxon>
        <taxon>Syntrophobacteria</taxon>
        <taxon>Syntrophobacterales</taxon>
        <taxon>Syntrophobacteraceae</taxon>
        <taxon>Desulfacinum</taxon>
    </lineage>
</organism>
<keyword evidence="4 7" id="KW-0233">DNA recombination</keyword>
<accession>A0A831ZY97</accession>
<dbReference type="SUPFAM" id="SSF57863">
    <property type="entry name" value="ArfGap/RecO-like zinc finger"/>
    <property type="match status" value="1"/>
</dbReference>
<evidence type="ECO:0000256" key="3">
    <source>
        <dbReference type="ARBA" id="ARBA00022763"/>
    </source>
</evidence>
<keyword evidence="3 7" id="KW-0227">DNA damage</keyword>
<dbReference type="GO" id="GO:0043590">
    <property type="term" value="C:bacterial nucleoid"/>
    <property type="evidence" value="ECO:0007669"/>
    <property type="project" value="TreeGrafter"/>
</dbReference>
<protein>
    <recommendedName>
        <fullName evidence="2 7">DNA repair protein RecO</fullName>
    </recommendedName>
    <alternativeName>
        <fullName evidence="6 7">Recombination protein O</fullName>
    </alternativeName>
</protein>
<evidence type="ECO:0000256" key="4">
    <source>
        <dbReference type="ARBA" id="ARBA00023172"/>
    </source>
</evidence>
<dbReference type="Gene3D" id="1.20.1440.120">
    <property type="entry name" value="Recombination protein O, C-terminal domain"/>
    <property type="match status" value="1"/>
</dbReference>
<comment type="function">
    <text evidence="7">Involved in DNA repair and RecF pathway recombination.</text>
</comment>
<evidence type="ECO:0000256" key="5">
    <source>
        <dbReference type="ARBA" id="ARBA00023204"/>
    </source>
</evidence>
<evidence type="ECO:0000256" key="1">
    <source>
        <dbReference type="ARBA" id="ARBA00007452"/>
    </source>
</evidence>
<dbReference type="NCBIfam" id="TIGR00613">
    <property type="entry name" value="reco"/>
    <property type="match status" value="1"/>
</dbReference>
<evidence type="ECO:0000256" key="7">
    <source>
        <dbReference type="HAMAP-Rule" id="MF_00201"/>
    </source>
</evidence>
<proteinExistence type="inferred from homology"/>
<dbReference type="AlphaFoldDB" id="A0A831ZY97"/>
<gene>
    <name evidence="7 9" type="primary">recO</name>
    <name evidence="9" type="ORF">ENS06_00755</name>
</gene>
<comment type="similarity">
    <text evidence="1 7">Belongs to the RecO family.</text>
</comment>
<sequence length="267" mass="29528">MMVVESEAVVLCAQDYGESDRIVTFFSVEWGLVRAMAKGARRSRKRFVHAFEPNSVVQVGLRQRRALSWVESCRLVEGHLALRSDPLRWAYAGLLVETTLRLNPENLPNPTYYVLLRSGLARLGTDRDPANVAALFLVRAMRILGALPSLERCCQCGRTMAEASLWRLSLAAGRFSCGAHSAADKEGIDLDKGAAALLQAMLQAPVEKIWRFRLRKRAVHGLIKAVCAWVEDHTGQSLKSRRLLHRMETGPEIPAPSSTSAALVVSP</sequence>
<dbReference type="InterPro" id="IPR022572">
    <property type="entry name" value="DNA_rep/recomb_RecO_N"/>
</dbReference>
<dbReference type="GO" id="GO:0006310">
    <property type="term" value="P:DNA recombination"/>
    <property type="evidence" value="ECO:0007669"/>
    <property type="project" value="UniProtKB-UniRule"/>
</dbReference>
<evidence type="ECO:0000256" key="2">
    <source>
        <dbReference type="ARBA" id="ARBA00021310"/>
    </source>
</evidence>
<dbReference type="InterPro" id="IPR042242">
    <property type="entry name" value="RecO_C"/>
</dbReference>
<comment type="caution">
    <text evidence="9">The sequence shown here is derived from an EMBL/GenBank/DDBJ whole genome shotgun (WGS) entry which is preliminary data.</text>
</comment>
<dbReference type="InterPro" id="IPR012340">
    <property type="entry name" value="NA-bd_OB-fold"/>
</dbReference>
<keyword evidence="5 7" id="KW-0234">DNA repair</keyword>
<dbReference type="InterPro" id="IPR003717">
    <property type="entry name" value="RecO"/>
</dbReference>
<dbReference type="PANTHER" id="PTHR33991:SF1">
    <property type="entry name" value="DNA REPAIR PROTEIN RECO"/>
    <property type="match status" value="1"/>
</dbReference>
<dbReference type="Gene3D" id="2.40.50.140">
    <property type="entry name" value="Nucleic acid-binding proteins"/>
    <property type="match status" value="1"/>
</dbReference>
<reference evidence="9" key="1">
    <citation type="journal article" date="2020" name="mSystems">
        <title>Genome- and Community-Level Interaction Insights into Carbon Utilization and Element Cycling Functions of Hydrothermarchaeota in Hydrothermal Sediment.</title>
        <authorList>
            <person name="Zhou Z."/>
            <person name="Liu Y."/>
            <person name="Xu W."/>
            <person name="Pan J."/>
            <person name="Luo Z.H."/>
            <person name="Li M."/>
        </authorList>
    </citation>
    <scope>NUCLEOTIDE SEQUENCE [LARGE SCALE GENOMIC DNA]</scope>
    <source>
        <strain evidence="9">SpSt-456</strain>
    </source>
</reference>
<dbReference type="GO" id="GO:0006302">
    <property type="term" value="P:double-strand break repair"/>
    <property type="evidence" value="ECO:0007669"/>
    <property type="project" value="TreeGrafter"/>
</dbReference>
<feature type="domain" description="DNA replication/recombination mediator RecO N-terminal" evidence="8">
    <location>
        <begin position="2"/>
        <end position="77"/>
    </location>
</feature>